<feature type="transmembrane region" description="Helical" evidence="1">
    <location>
        <begin position="5"/>
        <end position="24"/>
    </location>
</feature>
<feature type="transmembrane region" description="Helical" evidence="1">
    <location>
        <begin position="72"/>
        <end position="94"/>
    </location>
</feature>
<keyword evidence="2" id="KW-0496">Mitochondrion</keyword>
<reference evidence="2" key="1">
    <citation type="journal article" date="2001" name="Mol. Gen. Genet.">
        <title>The complete DNA sequence of the mitochondrial genome of Physarum polycephalum.</title>
        <authorList>
            <person name="Takano H."/>
            <person name="Abe T."/>
            <person name="Sakurai R."/>
            <person name="Moriyama Y."/>
            <person name="Miyazawa Y."/>
            <person name="Nozaki H."/>
            <person name="Kawano S."/>
            <person name="Sasaki N."/>
            <person name="Kuroiwa T."/>
        </authorList>
    </citation>
    <scope>NUCLEOTIDE SEQUENCE</scope>
</reference>
<keyword evidence="1" id="KW-0812">Transmembrane</keyword>
<keyword evidence="1" id="KW-1133">Transmembrane helix</keyword>
<feature type="transmembrane region" description="Helical" evidence="1">
    <location>
        <begin position="244"/>
        <end position="264"/>
    </location>
</feature>
<feature type="transmembrane region" description="Helical" evidence="1">
    <location>
        <begin position="30"/>
        <end position="47"/>
    </location>
</feature>
<proteinExistence type="predicted"/>
<evidence type="ECO:0000313" key="2">
    <source>
        <dbReference type="EMBL" id="BAB08081.1"/>
    </source>
</evidence>
<accession>Q9MJ81</accession>
<dbReference type="GeneID" id="1501719"/>
<keyword evidence="1" id="KW-0472">Membrane</keyword>
<name>Q9MJ81_PHYPO</name>
<feature type="transmembrane region" description="Helical" evidence="1">
    <location>
        <begin position="122"/>
        <end position="144"/>
    </location>
</feature>
<feature type="transmembrane region" description="Helical" evidence="1">
    <location>
        <begin position="270"/>
        <end position="290"/>
    </location>
</feature>
<protein>
    <submittedName>
        <fullName evidence="2">Uncharacterized protein</fullName>
    </submittedName>
</protein>
<organism evidence="2">
    <name type="scientific">Physarum polycephalum</name>
    <name type="common">Many-headed slime mold</name>
    <name type="synonym">Badhamia polycephala</name>
    <dbReference type="NCBI Taxonomy" id="5791"/>
    <lineage>
        <taxon>Eukaryota</taxon>
        <taxon>Amoebozoa</taxon>
        <taxon>Evosea</taxon>
        <taxon>Eumycetozoa</taxon>
        <taxon>Myxogastria</taxon>
        <taxon>Myxogastromycetidae</taxon>
        <taxon>Physariida</taxon>
        <taxon>Physaraceae</taxon>
        <taxon>Physarum</taxon>
    </lineage>
</organism>
<dbReference type="RefSeq" id="NP_062847.1">
    <property type="nucleotide sequence ID" value="NC_002508.1"/>
</dbReference>
<dbReference type="EMBL" id="AB027295">
    <property type="protein sequence ID" value="BAB08081.1"/>
    <property type="molecule type" value="Genomic_DNA"/>
</dbReference>
<evidence type="ECO:0000256" key="1">
    <source>
        <dbReference type="SAM" id="Phobius"/>
    </source>
</evidence>
<dbReference type="AlphaFoldDB" id="Q9MJ81"/>
<geneLocation type="mitochondrion" evidence="2"/>
<sequence>MITYLLLNSFLLIKLILFILIRIFLIPNIFSKYIIIIFFSIIIYICYKYPRTNILIKEDLFEYALKTTKEKMINICIITLYIFTFVIGIFYLRYINITKKVDLKIYYIMLKNLFTEFTKEEIILNVVIIITFIIIYIFIIYKFTQYFKLQVIKRHLYLIGIPLNNNWYSTVHRKYLWPLANSFLKISIKHKIELLYKKYYFDKKPHKPRPDNFFSLSEEAKILFFKNNPTLPELLFHKYKKMSIFIDNILTKGHYFILIISILYDVINNDFILTTIFQILPWIFFYELFLRISKFVDDIWIPYDQALHNLIYSKKLKYINEETLMIDDEPHDMSFYQDINEHYIKRGFVKDPNNI</sequence>